<dbReference type="Gene3D" id="2.10.270.10">
    <property type="entry name" value="Cholin Binding"/>
    <property type="match status" value="1"/>
</dbReference>
<evidence type="ECO:0000313" key="2">
    <source>
        <dbReference type="Proteomes" id="UP001446032"/>
    </source>
</evidence>
<proteinExistence type="predicted"/>
<reference evidence="1 2" key="1">
    <citation type="submission" date="2024-03" db="EMBL/GenBank/DDBJ databases">
        <title>Human intestinal bacterial collection.</title>
        <authorList>
            <person name="Pauvert C."/>
            <person name="Hitch T.C.A."/>
            <person name="Clavel T."/>
        </authorList>
    </citation>
    <scope>NUCLEOTIDE SEQUENCE [LARGE SCALE GENOMIC DNA]</scope>
    <source>
        <strain evidence="1 2">CLA-AA-H95</strain>
    </source>
</reference>
<dbReference type="SUPFAM" id="SSF69360">
    <property type="entry name" value="Cell wall binding repeat"/>
    <property type="match status" value="1"/>
</dbReference>
<protein>
    <recommendedName>
        <fullName evidence="3">Transglutaminase-like domain-containing protein</fullName>
    </recommendedName>
</protein>
<name>A0ABV1AJ86_9FIRM</name>
<dbReference type="Proteomes" id="UP001446032">
    <property type="component" value="Unassembled WGS sequence"/>
</dbReference>
<keyword evidence="2" id="KW-1185">Reference proteome</keyword>
<gene>
    <name evidence="1" type="ORF">WMO75_05380</name>
</gene>
<dbReference type="PROSITE" id="PS51257">
    <property type="entry name" value="PROKAR_LIPOPROTEIN"/>
    <property type="match status" value="1"/>
</dbReference>
<dbReference type="RefSeq" id="WP_303223025.1">
    <property type="nucleotide sequence ID" value="NZ_JBBMEI010000011.1"/>
</dbReference>
<evidence type="ECO:0000313" key="1">
    <source>
        <dbReference type="EMBL" id="MEQ2357780.1"/>
    </source>
</evidence>
<sequence length="311" mass="34988">MKLERSSWAGRTMLVVFFFALILSCGVGDVHAAVNSSAKTSASTGKGSTSKVKKGLIWEKGGYRYYVNNKPVRNTWKIIKGKYYWFRENGVAARGGACNVRGIYYVFDMNSHKVTPGSTKVVKINTYWFIVNKYGKGVGGWQEVNGRVYYAYKSGRCIVNRTISGLRLGKNGYAVDTMQARCKMAARRFIANHTTAGMTNRQKLRACFNYIIGYNRFVGSMDPTPAEFRSRRWVYKYAVQMFENGLTGNCYGMASAVAAVAKELGYQPYVITLAEGHSFVMINGRYYDNMYGALFDAASRPSYVAQYKIKF</sequence>
<comment type="caution">
    <text evidence="1">The sequence shown here is derived from an EMBL/GenBank/DDBJ whole genome shotgun (WGS) entry which is preliminary data.</text>
</comment>
<accession>A0ABV1AJ86</accession>
<organism evidence="1 2">
    <name type="scientific">Blautia intestinihominis</name>
    <dbReference type="NCBI Taxonomy" id="3133152"/>
    <lineage>
        <taxon>Bacteria</taxon>
        <taxon>Bacillati</taxon>
        <taxon>Bacillota</taxon>
        <taxon>Clostridia</taxon>
        <taxon>Lachnospirales</taxon>
        <taxon>Lachnospiraceae</taxon>
        <taxon>Blautia</taxon>
    </lineage>
</organism>
<dbReference type="EMBL" id="JBBMEI010000011">
    <property type="protein sequence ID" value="MEQ2357780.1"/>
    <property type="molecule type" value="Genomic_DNA"/>
</dbReference>
<evidence type="ECO:0008006" key="3">
    <source>
        <dbReference type="Google" id="ProtNLM"/>
    </source>
</evidence>